<dbReference type="Pfam" id="PF05036">
    <property type="entry name" value="SPOR"/>
    <property type="match status" value="1"/>
</dbReference>
<feature type="domain" description="NodB homology" evidence="1">
    <location>
        <begin position="5"/>
        <end position="202"/>
    </location>
</feature>
<evidence type="ECO:0000313" key="3">
    <source>
        <dbReference type="EMBL" id="MDC0713321.1"/>
    </source>
</evidence>
<sequence length="293" mass="32290">MSGNYKAILTFDDGPIDERGKDDSLKTILETLKARSVLGVFYVLGEEVKAKPALTQSIIVDGHIIQSHSWSHQRLSKLSEMALTQDLQKTQEAIASLTGKKPTRLRPPYGDGWVGEPKSKILIDVAAKLGLTLTGWDIDTNDWNSQNQGLNPNFFSPTKSSWKKLYEMKQSPLDILMHVKGVTARALGQFMDGLMREGWQFTTYPDDVAKPAAPSSSQAVLQYQIQLFAGSQDRALTKVQEAGSAGYTNVRIFRESGLYKVRVGPYGSHREADSVLGKLAPKFPGAFIVSVSK</sequence>
<dbReference type="Gene3D" id="3.20.20.370">
    <property type="entry name" value="Glycoside hydrolase/deacetylase"/>
    <property type="match status" value="1"/>
</dbReference>
<dbReference type="PROSITE" id="PS51724">
    <property type="entry name" value="SPOR"/>
    <property type="match status" value="1"/>
</dbReference>
<dbReference type="PROSITE" id="PS51677">
    <property type="entry name" value="NODB"/>
    <property type="match status" value="1"/>
</dbReference>
<reference evidence="3 4" key="1">
    <citation type="submission" date="2022-11" db="EMBL/GenBank/DDBJ databases">
        <title>Minimal conservation of predation-associated metabolite biosynthetic gene clusters underscores biosynthetic potential of Myxococcota including descriptions for ten novel species: Archangium lansinium sp. nov., Myxococcus landrumus sp. nov., Nannocystis bai.</title>
        <authorList>
            <person name="Ahearne A."/>
            <person name="Stevens C."/>
            <person name="Dowd S."/>
        </authorList>
    </citation>
    <scope>NUCLEOTIDE SEQUENCE [LARGE SCALE GENOMIC DNA]</scope>
    <source>
        <strain evidence="3 4">NCWAL01</strain>
    </source>
</reference>
<dbReference type="InterPro" id="IPR007730">
    <property type="entry name" value="SPOR-like_dom"/>
</dbReference>
<dbReference type="EMBL" id="JAQNDM010000002">
    <property type="protein sequence ID" value="MDC0713321.1"/>
    <property type="molecule type" value="Genomic_DNA"/>
</dbReference>
<dbReference type="InterPro" id="IPR002509">
    <property type="entry name" value="NODB_dom"/>
</dbReference>
<feature type="domain" description="SPOR" evidence="2">
    <location>
        <begin position="213"/>
        <end position="293"/>
    </location>
</feature>
<dbReference type="InterPro" id="IPR036680">
    <property type="entry name" value="SPOR-like_sf"/>
</dbReference>
<dbReference type="Proteomes" id="UP001221838">
    <property type="component" value="Unassembled WGS sequence"/>
</dbReference>
<protein>
    <submittedName>
        <fullName evidence="3">Polysaccharide deacetylase family protein</fullName>
    </submittedName>
</protein>
<dbReference type="Gene3D" id="3.30.70.1070">
    <property type="entry name" value="Sporulation related repeat"/>
    <property type="match status" value="1"/>
</dbReference>
<accession>A0ABT5DI36</accession>
<gene>
    <name evidence="3" type="ORF">POL68_32965</name>
</gene>
<dbReference type="RefSeq" id="WP_272143541.1">
    <property type="nucleotide sequence ID" value="NZ_JAQNDM010000002.1"/>
</dbReference>
<organism evidence="3 4">
    <name type="scientific">Stigmatella ashevillensis</name>
    <dbReference type="NCBI Taxonomy" id="2995309"/>
    <lineage>
        <taxon>Bacteria</taxon>
        <taxon>Pseudomonadati</taxon>
        <taxon>Myxococcota</taxon>
        <taxon>Myxococcia</taxon>
        <taxon>Myxococcales</taxon>
        <taxon>Cystobacterineae</taxon>
        <taxon>Archangiaceae</taxon>
        <taxon>Stigmatella</taxon>
    </lineage>
</organism>
<dbReference type="InterPro" id="IPR011330">
    <property type="entry name" value="Glyco_hydro/deAcase_b/a-brl"/>
</dbReference>
<keyword evidence="4" id="KW-1185">Reference proteome</keyword>
<dbReference type="InterPro" id="IPR050248">
    <property type="entry name" value="Polysacc_deacetylase_ArnD"/>
</dbReference>
<evidence type="ECO:0000259" key="1">
    <source>
        <dbReference type="PROSITE" id="PS51677"/>
    </source>
</evidence>
<dbReference type="PANTHER" id="PTHR10587">
    <property type="entry name" value="GLYCOSYL TRANSFERASE-RELATED"/>
    <property type="match status" value="1"/>
</dbReference>
<dbReference type="CDD" id="cd10917">
    <property type="entry name" value="CE4_NodB_like_6s_7s"/>
    <property type="match status" value="1"/>
</dbReference>
<proteinExistence type="predicted"/>
<evidence type="ECO:0000259" key="2">
    <source>
        <dbReference type="PROSITE" id="PS51724"/>
    </source>
</evidence>
<name>A0ABT5DI36_9BACT</name>
<dbReference type="SUPFAM" id="SSF110997">
    <property type="entry name" value="Sporulation related repeat"/>
    <property type="match status" value="1"/>
</dbReference>
<comment type="caution">
    <text evidence="3">The sequence shown here is derived from an EMBL/GenBank/DDBJ whole genome shotgun (WGS) entry which is preliminary data.</text>
</comment>
<dbReference type="Pfam" id="PF01522">
    <property type="entry name" value="Polysacc_deac_1"/>
    <property type="match status" value="1"/>
</dbReference>
<dbReference type="SUPFAM" id="SSF88713">
    <property type="entry name" value="Glycoside hydrolase/deacetylase"/>
    <property type="match status" value="1"/>
</dbReference>
<evidence type="ECO:0000313" key="4">
    <source>
        <dbReference type="Proteomes" id="UP001221838"/>
    </source>
</evidence>